<keyword evidence="2" id="KW-1185">Reference proteome</keyword>
<accession>A0A1U7LWH6</accession>
<evidence type="ECO:0000313" key="2">
    <source>
        <dbReference type="Proteomes" id="UP000186594"/>
    </source>
</evidence>
<dbReference type="AlphaFoldDB" id="A0A1U7LWH6"/>
<gene>
    <name evidence="1" type="ORF">NEOLI_002197</name>
</gene>
<reference evidence="1 2" key="1">
    <citation type="submission" date="2016-04" db="EMBL/GenBank/DDBJ databases">
        <title>Evolutionary innovation and constraint leading to complex multicellularity in the Ascomycota.</title>
        <authorList>
            <person name="Cisse O."/>
            <person name="Nguyen A."/>
            <person name="Hewitt D.A."/>
            <person name="Jedd G."/>
            <person name="Stajich J.E."/>
        </authorList>
    </citation>
    <scope>NUCLEOTIDE SEQUENCE [LARGE SCALE GENOMIC DNA]</scope>
    <source>
        <strain evidence="1 2">DAH-3</strain>
    </source>
</reference>
<dbReference type="EMBL" id="LXFE01000134">
    <property type="protein sequence ID" value="OLL26923.1"/>
    <property type="molecule type" value="Genomic_DNA"/>
</dbReference>
<dbReference type="Proteomes" id="UP000186594">
    <property type="component" value="Unassembled WGS sequence"/>
</dbReference>
<name>A0A1U7LWH6_NEOID</name>
<comment type="caution">
    <text evidence="1">The sequence shown here is derived from an EMBL/GenBank/DDBJ whole genome shotgun (WGS) entry which is preliminary data.</text>
</comment>
<sequence length="77" mass="8025">MTVVAEKGYVIVTTDSVVSCLDGRKNIEPFSGQETGVRQELEAFVCSIVTGERDTGLVGSKDGVTASVGSCSSDHVD</sequence>
<organism evidence="1 2">
    <name type="scientific">Neolecta irregularis (strain DAH-3)</name>
    <dbReference type="NCBI Taxonomy" id="1198029"/>
    <lineage>
        <taxon>Eukaryota</taxon>
        <taxon>Fungi</taxon>
        <taxon>Dikarya</taxon>
        <taxon>Ascomycota</taxon>
        <taxon>Taphrinomycotina</taxon>
        <taxon>Neolectales</taxon>
        <taxon>Neolectaceae</taxon>
        <taxon>Neolecta</taxon>
    </lineage>
</organism>
<protein>
    <submittedName>
        <fullName evidence="1">Uncharacterized protein</fullName>
    </submittedName>
</protein>
<evidence type="ECO:0000313" key="1">
    <source>
        <dbReference type="EMBL" id="OLL26923.1"/>
    </source>
</evidence>
<proteinExistence type="predicted"/>